<gene>
    <name evidence="1" type="ORF">MA16_Dca007003</name>
</gene>
<evidence type="ECO:0000313" key="1">
    <source>
        <dbReference type="EMBL" id="PKU67968.1"/>
    </source>
</evidence>
<dbReference type="AlphaFoldDB" id="A0A2I0VX32"/>
<reference evidence="1 2" key="2">
    <citation type="journal article" date="2017" name="Nature">
        <title>The Apostasia genome and the evolution of orchids.</title>
        <authorList>
            <person name="Zhang G.Q."/>
            <person name="Liu K.W."/>
            <person name="Li Z."/>
            <person name="Lohaus R."/>
            <person name="Hsiao Y.Y."/>
            <person name="Niu S.C."/>
            <person name="Wang J.Y."/>
            <person name="Lin Y.C."/>
            <person name="Xu Q."/>
            <person name="Chen L.J."/>
            <person name="Yoshida K."/>
            <person name="Fujiwara S."/>
            <person name="Wang Z.W."/>
            <person name="Zhang Y.Q."/>
            <person name="Mitsuda N."/>
            <person name="Wang M."/>
            <person name="Liu G.H."/>
            <person name="Pecoraro L."/>
            <person name="Huang H.X."/>
            <person name="Xiao X.J."/>
            <person name="Lin M."/>
            <person name="Wu X.Y."/>
            <person name="Wu W.L."/>
            <person name="Chen Y.Y."/>
            <person name="Chang S.B."/>
            <person name="Sakamoto S."/>
            <person name="Ohme-Takagi M."/>
            <person name="Yagi M."/>
            <person name="Zeng S.J."/>
            <person name="Shen C.Y."/>
            <person name="Yeh C.M."/>
            <person name="Luo Y.B."/>
            <person name="Tsai W.C."/>
            <person name="Van de Peer Y."/>
            <person name="Liu Z.J."/>
        </authorList>
    </citation>
    <scope>NUCLEOTIDE SEQUENCE [LARGE SCALE GENOMIC DNA]</scope>
    <source>
        <tissue evidence="1">The whole plant</tissue>
    </source>
</reference>
<proteinExistence type="predicted"/>
<evidence type="ECO:0000313" key="2">
    <source>
        <dbReference type="Proteomes" id="UP000233837"/>
    </source>
</evidence>
<protein>
    <submittedName>
        <fullName evidence="1">Uncharacterized protein</fullName>
    </submittedName>
</protein>
<dbReference type="Proteomes" id="UP000233837">
    <property type="component" value="Unassembled WGS sequence"/>
</dbReference>
<keyword evidence="2" id="KW-1185">Reference proteome</keyword>
<dbReference type="EMBL" id="KZ503159">
    <property type="protein sequence ID" value="PKU67968.1"/>
    <property type="molecule type" value="Genomic_DNA"/>
</dbReference>
<name>A0A2I0VX32_9ASPA</name>
<sequence>MDMVVPSLCLTSPQYWRSQHCKAQALFYSVAASEENTVKPNICVHRSMHKRKKNISLGHLVAYILDKKYNLVHPDQEFEESLYYNDGSFRAIFKEEPGKTHVISDTEEEPEAAPALANESNYQDLVQRFDCLETHFDQRFDQIETHLQQQAA</sequence>
<organism evidence="1 2">
    <name type="scientific">Dendrobium catenatum</name>
    <dbReference type="NCBI Taxonomy" id="906689"/>
    <lineage>
        <taxon>Eukaryota</taxon>
        <taxon>Viridiplantae</taxon>
        <taxon>Streptophyta</taxon>
        <taxon>Embryophyta</taxon>
        <taxon>Tracheophyta</taxon>
        <taxon>Spermatophyta</taxon>
        <taxon>Magnoliopsida</taxon>
        <taxon>Liliopsida</taxon>
        <taxon>Asparagales</taxon>
        <taxon>Orchidaceae</taxon>
        <taxon>Epidendroideae</taxon>
        <taxon>Malaxideae</taxon>
        <taxon>Dendrobiinae</taxon>
        <taxon>Dendrobium</taxon>
    </lineage>
</organism>
<reference evidence="1 2" key="1">
    <citation type="journal article" date="2016" name="Sci. Rep.">
        <title>The Dendrobium catenatum Lindl. genome sequence provides insights into polysaccharide synthase, floral development and adaptive evolution.</title>
        <authorList>
            <person name="Zhang G.Q."/>
            <person name="Xu Q."/>
            <person name="Bian C."/>
            <person name="Tsai W.C."/>
            <person name="Yeh C.M."/>
            <person name="Liu K.W."/>
            <person name="Yoshida K."/>
            <person name="Zhang L.S."/>
            <person name="Chang S.B."/>
            <person name="Chen F."/>
            <person name="Shi Y."/>
            <person name="Su Y.Y."/>
            <person name="Zhang Y.Q."/>
            <person name="Chen L.J."/>
            <person name="Yin Y."/>
            <person name="Lin M."/>
            <person name="Huang H."/>
            <person name="Deng H."/>
            <person name="Wang Z.W."/>
            <person name="Zhu S.L."/>
            <person name="Zhao X."/>
            <person name="Deng C."/>
            <person name="Niu S.C."/>
            <person name="Huang J."/>
            <person name="Wang M."/>
            <person name="Liu G.H."/>
            <person name="Yang H.J."/>
            <person name="Xiao X.J."/>
            <person name="Hsiao Y.Y."/>
            <person name="Wu W.L."/>
            <person name="Chen Y.Y."/>
            <person name="Mitsuda N."/>
            <person name="Ohme-Takagi M."/>
            <person name="Luo Y.B."/>
            <person name="Van de Peer Y."/>
            <person name="Liu Z.J."/>
        </authorList>
    </citation>
    <scope>NUCLEOTIDE SEQUENCE [LARGE SCALE GENOMIC DNA]</scope>
    <source>
        <tissue evidence="1">The whole plant</tissue>
    </source>
</reference>
<accession>A0A2I0VX32</accession>